<feature type="signal peptide" evidence="1">
    <location>
        <begin position="1"/>
        <end position="21"/>
    </location>
</feature>
<accession>A0ABD3QB77</accession>
<organism evidence="2 3">
    <name type="scientific">Cyclotella cryptica</name>
    <dbReference type="NCBI Taxonomy" id="29204"/>
    <lineage>
        <taxon>Eukaryota</taxon>
        <taxon>Sar</taxon>
        <taxon>Stramenopiles</taxon>
        <taxon>Ochrophyta</taxon>
        <taxon>Bacillariophyta</taxon>
        <taxon>Coscinodiscophyceae</taxon>
        <taxon>Thalassiosirophycidae</taxon>
        <taxon>Stephanodiscales</taxon>
        <taxon>Stephanodiscaceae</taxon>
        <taxon>Cyclotella</taxon>
    </lineage>
</organism>
<reference evidence="2 3" key="1">
    <citation type="journal article" date="2020" name="G3 (Bethesda)">
        <title>Improved Reference Genome for Cyclotella cryptica CCMP332, a Model for Cell Wall Morphogenesis, Salinity Adaptation, and Lipid Production in Diatoms (Bacillariophyta).</title>
        <authorList>
            <person name="Roberts W.R."/>
            <person name="Downey K.M."/>
            <person name="Ruck E.C."/>
            <person name="Traller J.C."/>
            <person name="Alverson A.J."/>
        </authorList>
    </citation>
    <scope>NUCLEOTIDE SEQUENCE [LARGE SCALE GENOMIC DNA]</scope>
    <source>
        <strain evidence="2 3">CCMP332</strain>
    </source>
</reference>
<evidence type="ECO:0000313" key="3">
    <source>
        <dbReference type="Proteomes" id="UP001516023"/>
    </source>
</evidence>
<protein>
    <submittedName>
        <fullName evidence="2">Uncharacterized protein</fullName>
    </submittedName>
</protein>
<keyword evidence="3" id="KW-1185">Reference proteome</keyword>
<dbReference type="Proteomes" id="UP001516023">
    <property type="component" value="Unassembled WGS sequence"/>
</dbReference>
<feature type="chain" id="PRO_5044811658" evidence="1">
    <location>
        <begin position="22"/>
        <end position="292"/>
    </location>
</feature>
<evidence type="ECO:0000256" key="1">
    <source>
        <dbReference type="SAM" id="SignalP"/>
    </source>
</evidence>
<dbReference type="EMBL" id="JABMIG020000060">
    <property type="protein sequence ID" value="KAL3796761.1"/>
    <property type="molecule type" value="Genomic_DNA"/>
</dbReference>
<evidence type="ECO:0000313" key="2">
    <source>
        <dbReference type="EMBL" id="KAL3796761.1"/>
    </source>
</evidence>
<sequence>MIASCFLISILIGHGMSFSRSASLQKRNAPASTKMFSAMERLHDPSTNAFGPLENVYSLIEIDEITHKIEDDEWAALGSAIAETMLEMILDVGSGALKRMGWVERMSVTNKVAEDVSQTVTKSLYTIRFQPLTFDQGHHRIPDELLSPLYKLLRQELRNISGDESFECTHQNLSLLVISSVGQAIETYLGITNVNAPFFCLNKEMEHRVSNRRKELLVKHSKGYESVKDVEKDIEDTRKNWLRVNLGKKAAVSYHFGKITTKVGHGEVAGKKTAVPSLWNALIQDLDGVLLP</sequence>
<dbReference type="AlphaFoldDB" id="A0ABD3QB77"/>
<name>A0ABD3QB77_9STRA</name>
<proteinExistence type="predicted"/>
<keyword evidence="1" id="KW-0732">Signal</keyword>
<gene>
    <name evidence="2" type="ORF">HJC23_010908</name>
</gene>
<comment type="caution">
    <text evidence="2">The sequence shown here is derived from an EMBL/GenBank/DDBJ whole genome shotgun (WGS) entry which is preliminary data.</text>
</comment>